<dbReference type="Pfam" id="PF00903">
    <property type="entry name" value="Glyoxalase"/>
    <property type="match status" value="1"/>
</dbReference>
<name>A0A382AHS9_9ZZZZ</name>
<organism evidence="2">
    <name type="scientific">marine metagenome</name>
    <dbReference type="NCBI Taxonomy" id="408172"/>
    <lineage>
        <taxon>unclassified sequences</taxon>
        <taxon>metagenomes</taxon>
        <taxon>ecological metagenomes</taxon>
    </lineage>
</organism>
<accession>A0A382AHS9</accession>
<gene>
    <name evidence="2" type="ORF">METZ01_LOCUS153910</name>
</gene>
<feature type="domain" description="VOC" evidence="1">
    <location>
        <begin position="2"/>
        <end position="140"/>
    </location>
</feature>
<reference evidence="2" key="1">
    <citation type="submission" date="2018-05" db="EMBL/GenBank/DDBJ databases">
        <authorList>
            <person name="Lanie J.A."/>
            <person name="Ng W.-L."/>
            <person name="Kazmierczak K.M."/>
            <person name="Andrzejewski T.M."/>
            <person name="Davidsen T.M."/>
            <person name="Wayne K.J."/>
            <person name="Tettelin H."/>
            <person name="Glass J.I."/>
            <person name="Rusch D."/>
            <person name="Podicherti R."/>
            <person name="Tsui H.-C.T."/>
            <person name="Winkler M.E."/>
        </authorList>
    </citation>
    <scope>NUCLEOTIDE SEQUENCE</scope>
</reference>
<evidence type="ECO:0000259" key="1">
    <source>
        <dbReference type="PROSITE" id="PS51819"/>
    </source>
</evidence>
<dbReference type="SUPFAM" id="SSF54593">
    <property type="entry name" value="Glyoxalase/Bleomycin resistance protein/Dihydroxybiphenyl dioxygenase"/>
    <property type="match status" value="1"/>
</dbReference>
<dbReference type="InterPro" id="IPR004360">
    <property type="entry name" value="Glyas_Fos-R_dOase_dom"/>
</dbReference>
<proteinExistence type="predicted"/>
<dbReference type="InterPro" id="IPR037523">
    <property type="entry name" value="VOC_core"/>
</dbReference>
<evidence type="ECO:0000313" key="2">
    <source>
        <dbReference type="EMBL" id="SVB01056.1"/>
    </source>
</evidence>
<dbReference type="CDD" id="cd06587">
    <property type="entry name" value="VOC"/>
    <property type="match status" value="1"/>
</dbReference>
<dbReference type="EMBL" id="UINC01025451">
    <property type="protein sequence ID" value="SVB01056.1"/>
    <property type="molecule type" value="Genomic_DNA"/>
</dbReference>
<dbReference type="AlphaFoldDB" id="A0A382AHS9"/>
<dbReference type="InterPro" id="IPR029068">
    <property type="entry name" value="Glyas_Bleomycin-R_OHBP_Dase"/>
</dbReference>
<sequence length="143" mass="16646">MRFQRANYLVSNRDRALLIYRDILGMDLDFIKQSEDDSYSYDVFKIDPSIPIEFALLSYKDQPRVMALTILGEGNLEMNPLPRRAAICIEVDDVDDILKKCEKNNFHFFKEEHLVTHDGREGREVGILDDDGNLTVIYKIETE</sequence>
<dbReference type="PROSITE" id="PS51819">
    <property type="entry name" value="VOC"/>
    <property type="match status" value="1"/>
</dbReference>
<dbReference type="Gene3D" id="3.10.180.10">
    <property type="entry name" value="2,3-Dihydroxybiphenyl 1,2-Dioxygenase, domain 1"/>
    <property type="match status" value="1"/>
</dbReference>
<protein>
    <recommendedName>
        <fullName evidence="1">VOC domain-containing protein</fullName>
    </recommendedName>
</protein>